<dbReference type="VEuPathDB" id="FungiDB:ASPTUDRAFT_706029"/>
<dbReference type="Proteomes" id="UP000184304">
    <property type="component" value="Unassembled WGS sequence"/>
</dbReference>
<name>A0A1L9N1T3_ASPTC</name>
<keyword evidence="1" id="KW-0812">Transmembrane</keyword>
<evidence type="ECO:0000313" key="3">
    <source>
        <dbReference type="Proteomes" id="UP000184304"/>
    </source>
</evidence>
<reference evidence="3" key="1">
    <citation type="journal article" date="2017" name="Genome Biol.">
        <title>Comparative genomics reveals high biological diversity and specific adaptations in the industrially and medically important fungal genus Aspergillus.</title>
        <authorList>
            <person name="de Vries R.P."/>
            <person name="Riley R."/>
            <person name="Wiebenga A."/>
            <person name="Aguilar-Osorio G."/>
            <person name="Amillis S."/>
            <person name="Uchima C.A."/>
            <person name="Anderluh G."/>
            <person name="Asadollahi M."/>
            <person name="Askin M."/>
            <person name="Barry K."/>
            <person name="Battaglia E."/>
            <person name="Bayram O."/>
            <person name="Benocci T."/>
            <person name="Braus-Stromeyer S.A."/>
            <person name="Caldana C."/>
            <person name="Canovas D."/>
            <person name="Cerqueira G.C."/>
            <person name="Chen F."/>
            <person name="Chen W."/>
            <person name="Choi C."/>
            <person name="Clum A."/>
            <person name="Dos Santos R.A."/>
            <person name="Damasio A.R."/>
            <person name="Diallinas G."/>
            <person name="Emri T."/>
            <person name="Fekete E."/>
            <person name="Flipphi M."/>
            <person name="Freyberg S."/>
            <person name="Gallo A."/>
            <person name="Gournas C."/>
            <person name="Habgood R."/>
            <person name="Hainaut M."/>
            <person name="Harispe M.L."/>
            <person name="Henrissat B."/>
            <person name="Hilden K.S."/>
            <person name="Hope R."/>
            <person name="Hossain A."/>
            <person name="Karabika E."/>
            <person name="Karaffa L."/>
            <person name="Karanyi Z."/>
            <person name="Krasevec N."/>
            <person name="Kuo A."/>
            <person name="Kusch H."/>
            <person name="LaButti K."/>
            <person name="Lagendijk E.L."/>
            <person name="Lapidus A."/>
            <person name="Levasseur A."/>
            <person name="Lindquist E."/>
            <person name="Lipzen A."/>
            <person name="Logrieco A.F."/>
            <person name="MacCabe A."/>
            <person name="Maekelae M.R."/>
            <person name="Malavazi I."/>
            <person name="Melin P."/>
            <person name="Meyer V."/>
            <person name="Mielnichuk N."/>
            <person name="Miskei M."/>
            <person name="Molnar A.P."/>
            <person name="Mule G."/>
            <person name="Ngan C.Y."/>
            <person name="Orejas M."/>
            <person name="Orosz E."/>
            <person name="Ouedraogo J.P."/>
            <person name="Overkamp K.M."/>
            <person name="Park H.-S."/>
            <person name="Perrone G."/>
            <person name="Piumi F."/>
            <person name="Punt P.J."/>
            <person name="Ram A.F."/>
            <person name="Ramon A."/>
            <person name="Rauscher S."/>
            <person name="Record E."/>
            <person name="Riano-Pachon D.M."/>
            <person name="Robert V."/>
            <person name="Roehrig J."/>
            <person name="Ruller R."/>
            <person name="Salamov A."/>
            <person name="Salih N.S."/>
            <person name="Samson R.A."/>
            <person name="Sandor E."/>
            <person name="Sanguinetti M."/>
            <person name="Schuetze T."/>
            <person name="Sepcic K."/>
            <person name="Shelest E."/>
            <person name="Sherlock G."/>
            <person name="Sophianopoulou V."/>
            <person name="Squina F.M."/>
            <person name="Sun H."/>
            <person name="Susca A."/>
            <person name="Todd R.B."/>
            <person name="Tsang A."/>
            <person name="Unkles S.E."/>
            <person name="van de Wiele N."/>
            <person name="van Rossen-Uffink D."/>
            <person name="Oliveira J.V."/>
            <person name="Vesth T.C."/>
            <person name="Visser J."/>
            <person name="Yu J.-H."/>
            <person name="Zhou M."/>
            <person name="Andersen M.R."/>
            <person name="Archer D.B."/>
            <person name="Baker S.E."/>
            <person name="Benoit I."/>
            <person name="Brakhage A.A."/>
            <person name="Braus G.H."/>
            <person name="Fischer R."/>
            <person name="Frisvad J.C."/>
            <person name="Goldman G.H."/>
            <person name="Houbraken J."/>
            <person name="Oakley B."/>
            <person name="Pocsi I."/>
            <person name="Scazzocchio C."/>
            <person name="Seiboth B."/>
            <person name="vanKuyk P.A."/>
            <person name="Wortman J."/>
            <person name="Dyer P.S."/>
            <person name="Grigoriev I.V."/>
        </authorList>
    </citation>
    <scope>NUCLEOTIDE SEQUENCE [LARGE SCALE GENOMIC DNA]</scope>
    <source>
        <strain evidence="3">CBS 134.48</strain>
    </source>
</reference>
<protein>
    <submittedName>
        <fullName evidence="2">Uncharacterized protein</fullName>
    </submittedName>
</protein>
<dbReference type="AlphaFoldDB" id="A0A1L9N1T3"/>
<keyword evidence="1" id="KW-1133">Transmembrane helix</keyword>
<accession>A0A1L9N1T3</accession>
<dbReference type="EMBL" id="KV878204">
    <property type="protein sequence ID" value="OJI83246.1"/>
    <property type="molecule type" value="Genomic_DNA"/>
</dbReference>
<evidence type="ECO:0000256" key="1">
    <source>
        <dbReference type="SAM" id="Phobius"/>
    </source>
</evidence>
<organism evidence="2 3">
    <name type="scientific">Aspergillus tubingensis (strain CBS 134.48)</name>
    <dbReference type="NCBI Taxonomy" id="767770"/>
    <lineage>
        <taxon>Eukaryota</taxon>
        <taxon>Fungi</taxon>
        <taxon>Dikarya</taxon>
        <taxon>Ascomycota</taxon>
        <taxon>Pezizomycotina</taxon>
        <taxon>Eurotiomycetes</taxon>
        <taxon>Eurotiomycetidae</taxon>
        <taxon>Eurotiales</taxon>
        <taxon>Aspergillaceae</taxon>
        <taxon>Aspergillus</taxon>
        <taxon>Aspergillus subgen. Circumdati</taxon>
    </lineage>
</organism>
<sequence length="68" mass="7526">MFSGVYVLSNPFYSSLAASIFLFLISNKAWTTLNAKFHQQAQPGEAELTTVEVRCPNTIPLITSIYLA</sequence>
<evidence type="ECO:0000313" key="2">
    <source>
        <dbReference type="EMBL" id="OJI83246.1"/>
    </source>
</evidence>
<feature type="transmembrane region" description="Helical" evidence="1">
    <location>
        <begin position="12"/>
        <end position="30"/>
    </location>
</feature>
<keyword evidence="3" id="KW-1185">Reference proteome</keyword>
<proteinExistence type="predicted"/>
<keyword evidence="1" id="KW-0472">Membrane</keyword>
<gene>
    <name evidence="2" type="ORF">ASPTUDRAFT_706029</name>
</gene>